<evidence type="ECO:0000313" key="10">
    <source>
        <dbReference type="Proteomes" id="UP001595926"/>
    </source>
</evidence>
<dbReference type="InterPro" id="IPR036890">
    <property type="entry name" value="HATPase_C_sf"/>
</dbReference>
<feature type="transmembrane region" description="Helical" evidence="7">
    <location>
        <begin position="20"/>
        <end position="42"/>
    </location>
</feature>
<dbReference type="InterPro" id="IPR005467">
    <property type="entry name" value="His_kinase_dom"/>
</dbReference>
<dbReference type="SUPFAM" id="SSF47384">
    <property type="entry name" value="Homodimeric domain of signal transducing histidine kinase"/>
    <property type="match status" value="1"/>
</dbReference>
<feature type="transmembrane region" description="Helical" evidence="7">
    <location>
        <begin position="48"/>
        <end position="77"/>
    </location>
</feature>
<name>A0ABV9TBS8_9GAMM</name>
<dbReference type="SMART" id="SM00387">
    <property type="entry name" value="HATPase_c"/>
    <property type="match status" value="1"/>
</dbReference>
<keyword evidence="3" id="KW-0597">Phosphoprotein</keyword>
<evidence type="ECO:0000256" key="5">
    <source>
        <dbReference type="ARBA" id="ARBA00022777"/>
    </source>
</evidence>
<reference evidence="10" key="1">
    <citation type="journal article" date="2019" name="Int. J. Syst. Evol. Microbiol.">
        <title>The Global Catalogue of Microorganisms (GCM) 10K type strain sequencing project: providing services to taxonomists for standard genome sequencing and annotation.</title>
        <authorList>
            <consortium name="The Broad Institute Genomics Platform"/>
            <consortium name="The Broad Institute Genome Sequencing Center for Infectious Disease"/>
            <person name="Wu L."/>
            <person name="Ma J."/>
        </authorList>
    </citation>
    <scope>NUCLEOTIDE SEQUENCE [LARGE SCALE GENOMIC DNA]</scope>
    <source>
        <strain evidence="10">CGMCC 1.13718</strain>
    </source>
</reference>
<comment type="caution">
    <text evidence="9">The sequence shown here is derived from an EMBL/GenBank/DDBJ whole genome shotgun (WGS) entry which is preliminary data.</text>
</comment>
<dbReference type="InterPro" id="IPR036097">
    <property type="entry name" value="HisK_dim/P_sf"/>
</dbReference>
<evidence type="ECO:0000256" key="6">
    <source>
        <dbReference type="ARBA" id="ARBA00023012"/>
    </source>
</evidence>
<keyword evidence="7" id="KW-0472">Membrane</keyword>
<evidence type="ECO:0000256" key="1">
    <source>
        <dbReference type="ARBA" id="ARBA00000085"/>
    </source>
</evidence>
<dbReference type="EMBL" id="JBHSJH010000001">
    <property type="protein sequence ID" value="MFC4891730.1"/>
    <property type="molecule type" value="Genomic_DNA"/>
</dbReference>
<protein>
    <recommendedName>
        <fullName evidence="2">histidine kinase</fullName>
        <ecNumber evidence="2">2.7.13.3</ecNumber>
    </recommendedName>
</protein>
<keyword evidence="7" id="KW-1133">Transmembrane helix</keyword>
<dbReference type="Proteomes" id="UP001595926">
    <property type="component" value="Unassembled WGS sequence"/>
</dbReference>
<evidence type="ECO:0000256" key="4">
    <source>
        <dbReference type="ARBA" id="ARBA00022679"/>
    </source>
</evidence>
<evidence type="ECO:0000259" key="8">
    <source>
        <dbReference type="PROSITE" id="PS50109"/>
    </source>
</evidence>
<keyword evidence="6" id="KW-0902">Two-component regulatory system</keyword>
<dbReference type="CDD" id="cd00075">
    <property type="entry name" value="HATPase"/>
    <property type="match status" value="1"/>
</dbReference>
<dbReference type="InterPro" id="IPR003661">
    <property type="entry name" value="HisK_dim/P_dom"/>
</dbReference>
<dbReference type="CDD" id="cd00082">
    <property type="entry name" value="HisKA"/>
    <property type="match status" value="1"/>
</dbReference>
<keyword evidence="7" id="KW-0812">Transmembrane</keyword>
<dbReference type="InterPro" id="IPR004358">
    <property type="entry name" value="Sig_transdc_His_kin-like_C"/>
</dbReference>
<proteinExistence type="predicted"/>
<keyword evidence="9" id="KW-0547">Nucleotide-binding</keyword>
<evidence type="ECO:0000256" key="7">
    <source>
        <dbReference type="SAM" id="Phobius"/>
    </source>
</evidence>
<feature type="domain" description="Histidine kinase" evidence="8">
    <location>
        <begin position="136"/>
        <end position="343"/>
    </location>
</feature>
<comment type="catalytic activity">
    <reaction evidence="1">
        <text>ATP + protein L-histidine = ADP + protein N-phospho-L-histidine.</text>
        <dbReference type="EC" id="2.7.13.3"/>
    </reaction>
</comment>
<evidence type="ECO:0000256" key="2">
    <source>
        <dbReference type="ARBA" id="ARBA00012438"/>
    </source>
</evidence>
<dbReference type="EC" id="2.7.13.3" evidence="2"/>
<keyword evidence="10" id="KW-1185">Reference proteome</keyword>
<dbReference type="PRINTS" id="PR00344">
    <property type="entry name" value="BCTRLSENSOR"/>
</dbReference>
<dbReference type="Pfam" id="PF02518">
    <property type="entry name" value="HATPase_c"/>
    <property type="match status" value="1"/>
</dbReference>
<dbReference type="Gene3D" id="3.30.565.10">
    <property type="entry name" value="Histidine kinase-like ATPase, C-terminal domain"/>
    <property type="match status" value="1"/>
</dbReference>
<keyword evidence="4" id="KW-0808">Transferase</keyword>
<evidence type="ECO:0000256" key="3">
    <source>
        <dbReference type="ARBA" id="ARBA00022553"/>
    </source>
</evidence>
<dbReference type="Gene3D" id="1.10.287.130">
    <property type="match status" value="1"/>
</dbReference>
<gene>
    <name evidence="9" type="ORF">ACFPDQ_01535</name>
</gene>
<dbReference type="InterPro" id="IPR003594">
    <property type="entry name" value="HATPase_dom"/>
</dbReference>
<dbReference type="RefSeq" id="WP_119330536.1">
    <property type="nucleotide sequence ID" value="NZ_JBHSJH010000001.1"/>
</dbReference>
<organism evidence="9 10">
    <name type="scientific">Pseudofrancisella aestuarii</name>
    <dbReference type="NCBI Taxonomy" id="2670347"/>
    <lineage>
        <taxon>Bacteria</taxon>
        <taxon>Pseudomonadati</taxon>
        <taxon>Pseudomonadota</taxon>
        <taxon>Gammaproteobacteria</taxon>
        <taxon>Thiotrichales</taxon>
        <taxon>Francisellaceae</taxon>
        <taxon>Pseudofrancisella</taxon>
    </lineage>
</organism>
<sequence length="343" mass="38978">MSSKIETNNIQRRYVISSSFKMAMLFTILLSFSLASWGYILYVSSSEIYLHIIPLSIAILSTFAVVIISFLISVFVVKKINQIANTAVSIVNTQDLSRRIEVNVKWDDLSNLAHVLNILLANIETLLIDIKNVSDSVAHDLRTPLTRLKNQLEDLDKTDPSENTYNALANCNHILDIFNSILKINHLEHGRQKLDKQKLDIAKVIDDAIELYQPMMEDKQIALIKDIKSIEISIDKSLIFQSIINILDNSLKYSDKRTTILINSYKKNNFYILEIIDEGIGVKEENLENIFNRFFREENSRSTKGNGLGLVLVKKVIELHGGKITAKNNNPVGLIIKIQLPIR</sequence>
<keyword evidence="9" id="KW-0067">ATP-binding</keyword>
<dbReference type="PANTHER" id="PTHR45453:SF1">
    <property type="entry name" value="PHOSPHATE REGULON SENSOR PROTEIN PHOR"/>
    <property type="match status" value="1"/>
</dbReference>
<dbReference type="PANTHER" id="PTHR45453">
    <property type="entry name" value="PHOSPHATE REGULON SENSOR PROTEIN PHOR"/>
    <property type="match status" value="1"/>
</dbReference>
<dbReference type="GO" id="GO:0005524">
    <property type="term" value="F:ATP binding"/>
    <property type="evidence" value="ECO:0007669"/>
    <property type="project" value="UniProtKB-KW"/>
</dbReference>
<dbReference type="PROSITE" id="PS50109">
    <property type="entry name" value="HIS_KIN"/>
    <property type="match status" value="1"/>
</dbReference>
<dbReference type="InterPro" id="IPR050351">
    <property type="entry name" value="BphY/WalK/GraS-like"/>
</dbReference>
<evidence type="ECO:0000313" key="9">
    <source>
        <dbReference type="EMBL" id="MFC4891730.1"/>
    </source>
</evidence>
<keyword evidence="5" id="KW-0418">Kinase</keyword>
<accession>A0ABV9TBS8</accession>
<dbReference type="SUPFAM" id="SSF55874">
    <property type="entry name" value="ATPase domain of HSP90 chaperone/DNA topoisomerase II/histidine kinase"/>
    <property type="match status" value="1"/>
</dbReference>
<dbReference type="SMART" id="SM00388">
    <property type="entry name" value="HisKA"/>
    <property type="match status" value="1"/>
</dbReference>